<evidence type="ECO:0000256" key="2">
    <source>
        <dbReference type="SAM" id="Phobius"/>
    </source>
</evidence>
<proteinExistence type="predicted"/>
<protein>
    <submittedName>
        <fullName evidence="3">Uncharacterized protein</fullName>
    </submittedName>
</protein>
<reference evidence="3" key="1">
    <citation type="journal article" date="2020" name="Nature">
        <title>Giant virus diversity and host interactions through global metagenomics.</title>
        <authorList>
            <person name="Schulz F."/>
            <person name="Roux S."/>
            <person name="Paez-Espino D."/>
            <person name="Jungbluth S."/>
            <person name="Walsh D.A."/>
            <person name="Denef V.J."/>
            <person name="McMahon K.D."/>
            <person name="Konstantinidis K.T."/>
            <person name="Eloe-Fadrosh E.A."/>
            <person name="Kyrpides N.C."/>
            <person name="Woyke T."/>
        </authorList>
    </citation>
    <scope>NUCLEOTIDE SEQUENCE</scope>
    <source>
        <strain evidence="3">GVMAG-M-3300023179-82</strain>
    </source>
</reference>
<evidence type="ECO:0000256" key="1">
    <source>
        <dbReference type="SAM" id="MobiDB-lite"/>
    </source>
</evidence>
<dbReference type="EMBL" id="MN739898">
    <property type="protein sequence ID" value="QHT76589.1"/>
    <property type="molecule type" value="Genomic_DNA"/>
</dbReference>
<keyword evidence="2" id="KW-1133">Transmembrane helix</keyword>
<sequence>MKDPIKVIHKIKNNNRKIIYKVYIFVGPFIDEIILNTLNKIRELDFITTLIELEKNNYLLLENYYGKFWYKYFFLSYHIHHQIDLIKTKFDTIQKSLISKYGNDWYNEHINKPIIKINKDSFVAKYNKYLTNVKKIKHKSDQMNFRTRQTGGEEEELLRIIEDIDDDEDQENKYLEDIYLQDNINNLKIINQTKELLETKLETLNIKNIGILYDETYENVNNNMILSDIYMKYYITEQYIFKDNTIKNVKNKILLGLNLSNKFNGLKILPETQYLWCEYIINDKYDQVMLGQKWIRKNELINIDIIPNDNIIIYEKIRGNLKYVKDNFEFKLKREDDENYILSYYNEFITMNEIFFIDIYNELGLDYNPSLDIKINIYDIYINIYFHFITLERLNQILEFLNKVNTKEKEYNELIFQNLLNNIRLENEIENTVEKVKLTLSEEYNKYFNENYIIHSNIHIYLTIYNLNLYRLFDNFIVNENYPFIHIQTMETEATRKYYAKSEIDKEILEKWFDSSPKGISIKIKYINDKYLTIAMSESGRIEYTITWRETEKATINDIKDTYNYLINLIKKINSENKKMEIVIPSEDDFQYGFINSIMQFTLPEKIQINHNELSNFSRYFFNYISLVIEPKKRITSKHIDNNIYSKYGTYLRYKRVHNYDNLFKIYMKIIYYMNYFNLSEKDLINEIETQFNIIKEDAINMINYVKLKYNKLISKNSRKRKLIKKPKVKLSGVGIDIQGRNIDNYKIRLTGIRSDQQLDDILNFLKILIYLYVQIYIYKNKTYDNIIDTLKVLHKIAKRKNLVSTLMKTDTEENEIKIMKKMDKDRLGYNSTDGSDQYSRLCQNSGNKKRRPTIISENDINKLISEGYKLNPKTNNYEKDISVNIQGKKYKTTIQALKLLSSNNTYNFYTCDPSQNNENIYIGFLTKSYNPNELCMPCCFKKPFINTSNKEKQKFYLNCIGENKILSNLNELVLHDKVYILNNTSRRIMNNKFMLLPKYLDILFNKLWMNTYKSNNHYFYESITGYFFEFTIKENQYSFLSTISNIYNITIEKIIDKIISFLENPKNDKYFIYLNNGDLAYNFNNNKKDFINFIKNADYLEYDIIGELIALPNVITEKGINYFIFNSIDEKKYTHKKQNYFLECLNKENFLDYNDDRDFIFLIKDNQFYSPIYKISKNPKISKKINLEKKFNNNSELLTNVINEIKNYYENSCKINIFNNLFIDKILFAKNLIYHLINNKFVIIIQYIDNLNKCNFIELKNGLLLPTYSSGINYNYLYTYNAPKKNKIFDIKNTITLLNEVNTKLQLNYIPTIVFYNKKKNNMIYITSILLKNNLIIPLINEYINELDIIKMGLNYNYKLSEEDINKKISNNEIIYDNTIKKINEYNYTLEGYNLYRLELSHYLNDNNQKSLNIKNEIINIVRKSTESIIEKKNKLRNILFDIIHKKMITIINNIPELDNYRVNNIRTICSTNNKEQCNTNKYCKWLPTEKICKFQIYEEHLINNVNKIIEEFIEDDIKFKEILEEGDYYVSNIINYLDYVSRDNQKIYKISNFNIKQIMEEIFGKNKIPISKRKKTSLAIIEENEIPLIHMKDYYLQEIIYNNDTIIRAYINVYYWLNNPLYDKDIRNLGYYSSLQTHITNLFKATIIDFIINRLNIIHSNTQNDEINNVLINFFNNDNLNFFESVLNNFSQSTLNSNGYIELLILSYIINIPIIVYNNNFQIKYLFINGMEIKDKNIINEFIKKHNKSYIYLRFDYNNNLDIPTKIHSIYY</sequence>
<name>A0A6C0H7V8_9ZZZZ</name>
<accession>A0A6C0H7V8</accession>
<keyword evidence="2" id="KW-0812">Transmembrane</keyword>
<feature type="region of interest" description="Disordered" evidence="1">
    <location>
        <begin position="828"/>
        <end position="851"/>
    </location>
</feature>
<organism evidence="3">
    <name type="scientific">viral metagenome</name>
    <dbReference type="NCBI Taxonomy" id="1070528"/>
    <lineage>
        <taxon>unclassified sequences</taxon>
        <taxon>metagenomes</taxon>
        <taxon>organismal metagenomes</taxon>
    </lineage>
</organism>
<feature type="compositionally biased region" description="Polar residues" evidence="1">
    <location>
        <begin position="830"/>
        <end position="847"/>
    </location>
</feature>
<evidence type="ECO:0000313" key="3">
    <source>
        <dbReference type="EMBL" id="QHT76589.1"/>
    </source>
</evidence>
<keyword evidence="2" id="KW-0472">Membrane</keyword>
<feature type="transmembrane region" description="Helical" evidence="2">
    <location>
        <begin position="1701"/>
        <end position="1719"/>
    </location>
</feature>